<sequence length="196" mass="21070">MPILNAHQPMKIVGLAGSHSKPSKTLALVDYICTRAETQFRLEKTTFDMMGVGPSLGTSMSFGDLDAQAQFAVDLMLAADVLVVGAPTYKGSYPGLFKHLFDLLDPASLRGKVIVIAGTGGGDRHALIVEHQLRPLFGFFMAHTVATSIYASDKDFEAYTVRSEALASRVDEAMSDIAAFVRPGTPRRLLDLGPLA</sequence>
<evidence type="ECO:0000256" key="2">
    <source>
        <dbReference type="ARBA" id="ARBA00022630"/>
    </source>
</evidence>
<dbReference type="EMBL" id="JARFYN010000017">
    <property type="protein sequence ID" value="MDL2406922.1"/>
    <property type="molecule type" value="Genomic_DNA"/>
</dbReference>
<comment type="similarity">
    <text evidence="1">Belongs to the SsuE family.</text>
</comment>
<reference evidence="6" key="1">
    <citation type="submission" date="2023-06" db="EMBL/GenBank/DDBJ databases">
        <title>Phylogenetic Diversity of Rhizobium strains.</title>
        <authorList>
            <person name="Moura F.T."/>
            <person name="Helene L.C.F."/>
            <person name="Hungria M."/>
        </authorList>
    </citation>
    <scope>NUCLEOTIDE SEQUENCE</scope>
    <source>
        <strain evidence="6">CCGE524</strain>
    </source>
</reference>
<evidence type="ECO:0000256" key="1">
    <source>
        <dbReference type="ARBA" id="ARBA00005990"/>
    </source>
</evidence>
<dbReference type="NCBIfam" id="TIGR03566">
    <property type="entry name" value="FMN_reduc_MsuE"/>
    <property type="match status" value="1"/>
</dbReference>
<accession>A0ABT7KFF5</accession>
<dbReference type="SUPFAM" id="SSF52218">
    <property type="entry name" value="Flavoproteins"/>
    <property type="match status" value="1"/>
</dbReference>
<keyword evidence="3" id="KW-0288">FMN</keyword>
<dbReference type="Gene3D" id="3.40.50.360">
    <property type="match status" value="1"/>
</dbReference>
<dbReference type="InterPro" id="IPR051814">
    <property type="entry name" value="NAD(P)H-dep_FMN_reductase"/>
</dbReference>
<comment type="caution">
    <text evidence="6">The sequence shown here is derived from an EMBL/GenBank/DDBJ whole genome shotgun (WGS) entry which is preliminary data.</text>
</comment>
<evidence type="ECO:0000313" key="6">
    <source>
        <dbReference type="EMBL" id="MDL2406922.1"/>
    </source>
</evidence>
<dbReference type="InterPro" id="IPR019912">
    <property type="entry name" value="FMN_Rdtase_MsuE-like"/>
</dbReference>
<dbReference type="InterPro" id="IPR029039">
    <property type="entry name" value="Flavoprotein-like_sf"/>
</dbReference>
<evidence type="ECO:0000259" key="5">
    <source>
        <dbReference type="Pfam" id="PF03358"/>
    </source>
</evidence>
<dbReference type="InterPro" id="IPR005025">
    <property type="entry name" value="FMN_Rdtase-like_dom"/>
</dbReference>
<keyword evidence="2" id="KW-0285">Flavoprotein</keyword>
<evidence type="ECO:0000313" key="7">
    <source>
        <dbReference type="Proteomes" id="UP001172630"/>
    </source>
</evidence>
<proteinExistence type="inferred from homology"/>
<keyword evidence="4" id="KW-0560">Oxidoreductase</keyword>
<dbReference type="PANTHER" id="PTHR43408:SF2">
    <property type="entry name" value="FMN REDUCTASE (NADPH)"/>
    <property type="match status" value="1"/>
</dbReference>
<evidence type="ECO:0000256" key="3">
    <source>
        <dbReference type="ARBA" id="ARBA00022643"/>
    </source>
</evidence>
<organism evidence="6 7">
    <name type="scientific">Rhizobium calliandrae</name>
    <dbReference type="NCBI Taxonomy" id="1312182"/>
    <lineage>
        <taxon>Bacteria</taxon>
        <taxon>Pseudomonadati</taxon>
        <taxon>Pseudomonadota</taxon>
        <taxon>Alphaproteobacteria</taxon>
        <taxon>Hyphomicrobiales</taxon>
        <taxon>Rhizobiaceae</taxon>
        <taxon>Rhizobium/Agrobacterium group</taxon>
        <taxon>Rhizobium</taxon>
    </lineage>
</organism>
<name>A0ABT7KFF5_9HYPH</name>
<dbReference type="PANTHER" id="PTHR43408">
    <property type="entry name" value="FMN REDUCTASE (NADPH)"/>
    <property type="match status" value="1"/>
</dbReference>
<dbReference type="Pfam" id="PF03358">
    <property type="entry name" value="FMN_red"/>
    <property type="match status" value="1"/>
</dbReference>
<evidence type="ECO:0000256" key="4">
    <source>
        <dbReference type="ARBA" id="ARBA00023002"/>
    </source>
</evidence>
<feature type="domain" description="NADPH-dependent FMN reductase-like" evidence="5">
    <location>
        <begin position="10"/>
        <end position="155"/>
    </location>
</feature>
<dbReference type="RefSeq" id="WP_285880289.1">
    <property type="nucleotide sequence ID" value="NZ_JARFYN010000017.1"/>
</dbReference>
<keyword evidence="7" id="KW-1185">Reference proteome</keyword>
<dbReference type="Proteomes" id="UP001172630">
    <property type="component" value="Unassembled WGS sequence"/>
</dbReference>
<protein>
    <submittedName>
        <fullName evidence="6">FMN reductase</fullName>
    </submittedName>
</protein>
<gene>
    <name evidence="6" type="primary">msuE</name>
    <name evidence="6" type="ORF">PY650_14880</name>
</gene>